<sequence length="492" mass="55541">MGLRRTLGTMVFWKPKHQTLNTESSLVEVSQKGTFLTDSLRNHWRTYEGADLIYDIISEYDEPNKLGGLIPLDVLVPRSGSPDSLFDPPTTSSLPRNQPQYPHPPDTSHSTPSPSPPISLTSFQAIRLLGQGGSGTVFLVIHPPTNTSFALKVQQKHIQKNIWVRGEQEVLRRLVGVPGMVQLEASFQDEQNFYLLTPHYSGGSLASELKRCSQIPPSRARFLIAQLVLALELLHQNRVIHRDIKPANILFNHSGHLVLADFGLAVAFDEDEEPFIRSDAGTWAFMAPEMLNGEEYSYEVDFWAVGVLLYVLLTGRVPFGVGKKSMEEFKTRIGNDPLEFDFMDGVDRVTKDFLQKVLTKNPSTRLKSIDSIKTHPYFTSIKWNVLSYNIKNIFQSCHDISSITKYKTYFSRTKEAQRWLRELAGNPLNPSDDPFPDFNYISPTFNWGASGPQQGWSSPPGGSTLDETKSQMKHKRGFFGLRDKRVRETAPI</sequence>
<keyword evidence="2" id="KW-0597">Phosphoprotein</keyword>
<dbReference type="InterPro" id="IPR045270">
    <property type="entry name" value="STKc_AGC"/>
</dbReference>
<dbReference type="PROSITE" id="PS50011">
    <property type="entry name" value="PROTEIN_KINASE_DOM"/>
    <property type="match status" value="1"/>
</dbReference>
<dbReference type="PROSITE" id="PS00107">
    <property type="entry name" value="PROTEIN_KINASE_ATP"/>
    <property type="match status" value="1"/>
</dbReference>
<keyword evidence="3" id="KW-0808">Transferase</keyword>
<evidence type="ECO:0000256" key="7">
    <source>
        <dbReference type="PROSITE-ProRule" id="PRU10141"/>
    </source>
</evidence>
<dbReference type="HOGENOM" id="CLU_554396_0_0_1"/>
<dbReference type="Gene3D" id="3.30.200.20">
    <property type="entry name" value="Phosphorylase Kinase, domain 1"/>
    <property type="match status" value="1"/>
</dbReference>
<organism evidence="11 12">
    <name type="scientific">Jaapia argillacea MUCL 33604</name>
    <dbReference type="NCBI Taxonomy" id="933084"/>
    <lineage>
        <taxon>Eukaryota</taxon>
        <taxon>Fungi</taxon>
        <taxon>Dikarya</taxon>
        <taxon>Basidiomycota</taxon>
        <taxon>Agaricomycotina</taxon>
        <taxon>Agaricomycetes</taxon>
        <taxon>Agaricomycetidae</taxon>
        <taxon>Jaapiales</taxon>
        <taxon>Jaapiaceae</taxon>
        <taxon>Jaapia</taxon>
    </lineage>
</organism>
<keyword evidence="5" id="KW-0418">Kinase</keyword>
<evidence type="ECO:0000259" key="10">
    <source>
        <dbReference type="PROSITE" id="PS50011"/>
    </source>
</evidence>
<evidence type="ECO:0000256" key="3">
    <source>
        <dbReference type="ARBA" id="ARBA00022679"/>
    </source>
</evidence>
<feature type="compositionally biased region" description="Low complexity" evidence="9">
    <location>
        <begin position="107"/>
        <end position="117"/>
    </location>
</feature>
<dbReference type="InterPro" id="IPR011009">
    <property type="entry name" value="Kinase-like_dom_sf"/>
</dbReference>
<evidence type="ECO:0000256" key="8">
    <source>
        <dbReference type="RuleBase" id="RU000304"/>
    </source>
</evidence>
<dbReference type="CDD" id="cd05123">
    <property type="entry name" value="STKc_AGC"/>
    <property type="match status" value="1"/>
</dbReference>
<dbReference type="Proteomes" id="UP000027265">
    <property type="component" value="Unassembled WGS sequence"/>
</dbReference>
<dbReference type="GO" id="GO:0004674">
    <property type="term" value="F:protein serine/threonine kinase activity"/>
    <property type="evidence" value="ECO:0007669"/>
    <property type="project" value="UniProtKB-KW"/>
</dbReference>
<feature type="compositionally biased region" description="Polar residues" evidence="9">
    <location>
        <begin position="89"/>
        <end position="100"/>
    </location>
</feature>
<evidence type="ECO:0000256" key="6">
    <source>
        <dbReference type="ARBA" id="ARBA00022840"/>
    </source>
</evidence>
<dbReference type="InParanoid" id="A0A067Q6X4"/>
<feature type="compositionally biased region" description="Low complexity" evidence="9">
    <location>
        <begin position="451"/>
        <end position="463"/>
    </location>
</feature>
<dbReference type="SMART" id="SM00220">
    <property type="entry name" value="S_TKc"/>
    <property type="match status" value="1"/>
</dbReference>
<dbReference type="PROSITE" id="PS00108">
    <property type="entry name" value="PROTEIN_KINASE_ST"/>
    <property type="match status" value="1"/>
</dbReference>
<dbReference type="OrthoDB" id="68483at2759"/>
<evidence type="ECO:0000256" key="9">
    <source>
        <dbReference type="SAM" id="MobiDB-lite"/>
    </source>
</evidence>
<evidence type="ECO:0000256" key="5">
    <source>
        <dbReference type="ARBA" id="ARBA00022777"/>
    </source>
</evidence>
<accession>A0A067Q6X4</accession>
<keyword evidence="12" id="KW-1185">Reference proteome</keyword>
<feature type="region of interest" description="Disordered" evidence="9">
    <location>
        <begin position="451"/>
        <end position="473"/>
    </location>
</feature>
<evidence type="ECO:0000256" key="4">
    <source>
        <dbReference type="ARBA" id="ARBA00022741"/>
    </source>
</evidence>
<protein>
    <recommendedName>
        <fullName evidence="10">Protein kinase domain-containing protein</fullName>
    </recommendedName>
</protein>
<dbReference type="InterPro" id="IPR000719">
    <property type="entry name" value="Prot_kinase_dom"/>
</dbReference>
<keyword evidence="4 7" id="KW-0547">Nucleotide-binding</keyword>
<evidence type="ECO:0000256" key="2">
    <source>
        <dbReference type="ARBA" id="ARBA00022553"/>
    </source>
</evidence>
<dbReference type="InterPro" id="IPR008271">
    <property type="entry name" value="Ser/Thr_kinase_AS"/>
</dbReference>
<evidence type="ECO:0000313" key="12">
    <source>
        <dbReference type="Proteomes" id="UP000027265"/>
    </source>
</evidence>
<feature type="binding site" evidence="7">
    <location>
        <position position="152"/>
    </location>
    <ligand>
        <name>ATP</name>
        <dbReference type="ChEBI" id="CHEBI:30616"/>
    </ligand>
</feature>
<dbReference type="PANTHER" id="PTHR24351">
    <property type="entry name" value="RIBOSOMAL PROTEIN S6 KINASE"/>
    <property type="match status" value="1"/>
</dbReference>
<feature type="domain" description="Protein kinase" evidence="10">
    <location>
        <begin position="123"/>
        <end position="378"/>
    </location>
</feature>
<dbReference type="GO" id="GO:0005524">
    <property type="term" value="F:ATP binding"/>
    <property type="evidence" value="ECO:0007669"/>
    <property type="project" value="UniProtKB-UniRule"/>
</dbReference>
<dbReference type="STRING" id="933084.A0A067Q6X4"/>
<dbReference type="InterPro" id="IPR017441">
    <property type="entry name" value="Protein_kinase_ATP_BS"/>
</dbReference>
<name>A0A067Q6X4_9AGAM</name>
<dbReference type="AlphaFoldDB" id="A0A067Q6X4"/>
<keyword evidence="6 7" id="KW-0067">ATP-binding</keyword>
<proteinExistence type="inferred from homology"/>
<feature type="region of interest" description="Disordered" evidence="9">
    <location>
        <begin position="81"/>
        <end position="117"/>
    </location>
</feature>
<keyword evidence="1 8" id="KW-0723">Serine/threonine-protein kinase</keyword>
<gene>
    <name evidence="11" type="ORF">JAAARDRAFT_55193</name>
</gene>
<dbReference type="Gene3D" id="1.10.510.10">
    <property type="entry name" value="Transferase(Phosphotransferase) domain 1"/>
    <property type="match status" value="1"/>
</dbReference>
<evidence type="ECO:0000256" key="1">
    <source>
        <dbReference type="ARBA" id="ARBA00022527"/>
    </source>
</evidence>
<comment type="similarity">
    <text evidence="8">Belongs to the protein kinase superfamily.</text>
</comment>
<dbReference type="SUPFAM" id="SSF56112">
    <property type="entry name" value="Protein kinase-like (PK-like)"/>
    <property type="match status" value="1"/>
</dbReference>
<dbReference type="Pfam" id="PF00069">
    <property type="entry name" value="Pkinase"/>
    <property type="match status" value="1"/>
</dbReference>
<reference evidence="12" key="1">
    <citation type="journal article" date="2014" name="Proc. Natl. Acad. Sci. U.S.A.">
        <title>Extensive sampling of basidiomycete genomes demonstrates inadequacy of the white-rot/brown-rot paradigm for wood decay fungi.</title>
        <authorList>
            <person name="Riley R."/>
            <person name="Salamov A.A."/>
            <person name="Brown D.W."/>
            <person name="Nagy L.G."/>
            <person name="Floudas D."/>
            <person name="Held B.W."/>
            <person name="Levasseur A."/>
            <person name="Lombard V."/>
            <person name="Morin E."/>
            <person name="Otillar R."/>
            <person name="Lindquist E.A."/>
            <person name="Sun H."/>
            <person name="LaButti K.M."/>
            <person name="Schmutz J."/>
            <person name="Jabbour D."/>
            <person name="Luo H."/>
            <person name="Baker S.E."/>
            <person name="Pisabarro A.G."/>
            <person name="Walton J.D."/>
            <person name="Blanchette R.A."/>
            <person name="Henrissat B."/>
            <person name="Martin F."/>
            <person name="Cullen D."/>
            <person name="Hibbett D.S."/>
            <person name="Grigoriev I.V."/>
        </authorList>
    </citation>
    <scope>NUCLEOTIDE SEQUENCE [LARGE SCALE GENOMIC DNA]</scope>
    <source>
        <strain evidence="12">MUCL 33604</strain>
    </source>
</reference>
<evidence type="ECO:0000313" key="11">
    <source>
        <dbReference type="EMBL" id="KDQ61900.1"/>
    </source>
</evidence>
<dbReference type="EMBL" id="KL197712">
    <property type="protein sequence ID" value="KDQ61900.1"/>
    <property type="molecule type" value="Genomic_DNA"/>
</dbReference>